<dbReference type="Proteomes" id="UP000016960">
    <property type="component" value="Unassembled WGS sequence"/>
</dbReference>
<dbReference type="PANTHER" id="PTHR35791">
    <property type="entry name" value="UPF0754 MEMBRANE PROTEIN YHEB"/>
    <property type="match status" value="1"/>
</dbReference>
<dbReference type="PANTHER" id="PTHR35791:SF1">
    <property type="entry name" value="UPF0754 MEMBRANE PROTEIN YHEB"/>
    <property type="match status" value="1"/>
</dbReference>
<evidence type="ECO:0000313" key="10">
    <source>
        <dbReference type="Proteomes" id="UP000016960"/>
    </source>
</evidence>
<comment type="similarity">
    <text evidence="2">Belongs to the UPF0754 family.</text>
</comment>
<dbReference type="GO" id="GO:0005886">
    <property type="term" value="C:plasma membrane"/>
    <property type="evidence" value="ECO:0007669"/>
    <property type="project" value="UniProtKB-SubCell"/>
</dbReference>
<dbReference type="eggNOG" id="COG4399">
    <property type="taxonomic scope" value="Bacteria"/>
</dbReference>
<dbReference type="AlphaFoldDB" id="U5DJE2"/>
<dbReference type="InterPro" id="IPR016991">
    <property type="entry name" value="UCP032178"/>
</dbReference>
<dbReference type="EMBL" id="ASSJ01000041">
    <property type="protein sequence ID" value="ERN41811.1"/>
    <property type="molecule type" value="Genomic_DNA"/>
</dbReference>
<dbReference type="STRING" id="582515.KR51_00016640"/>
<keyword evidence="4" id="KW-0997">Cell inner membrane</keyword>
<dbReference type="Pfam" id="PF04286">
    <property type="entry name" value="DUF445"/>
    <property type="match status" value="1"/>
</dbReference>
<dbReference type="FunCoup" id="U5DJE2">
    <property type="interactions" value="4"/>
</dbReference>
<keyword evidence="3" id="KW-1003">Cell membrane</keyword>
<protein>
    <recommendedName>
        <fullName evidence="11">DUF445 domain-containing protein</fullName>
    </recommendedName>
</protein>
<organism evidence="9 10">
    <name type="scientific">Rubidibacter lacunae KORDI 51-2</name>
    <dbReference type="NCBI Taxonomy" id="582515"/>
    <lineage>
        <taxon>Bacteria</taxon>
        <taxon>Bacillati</taxon>
        <taxon>Cyanobacteriota</taxon>
        <taxon>Cyanophyceae</taxon>
        <taxon>Oscillatoriophycideae</taxon>
        <taxon>Chroococcales</taxon>
        <taxon>Aphanothecaceae</taxon>
        <taxon>Rubidibacter</taxon>
    </lineage>
</organism>
<evidence type="ECO:0000256" key="3">
    <source>
        <dbReference type="ARBA" id="ARBA00022475"/>
    </source>
</evidence>
<evidence type="ECO:0000256" key="2">
    <source>
        <dbReference type="ARBA" id="ARBA00008053"/>
    </source>
</evidence>
<gene>
    <name evidence="9" type="ORF">KR51_00016640</name>
</gene>
<dbReference type="InParanoid" id="U5DJE2"/>
<evidence type="ECO:0000256" key="8">
    <source>
        <dbReference type="SAM" id="Phobius"/>
    </source>
</evidence>
<feature type="transmembrane region" description="Helical" evidence="8">
    <location>
        <begin position="391"/>
        <end position="414"/>
    </location>
</feature>
<reference evidence="9 10" key="1">
    <citation type="submission" date="2013-05" db="EMBL/GenBank/DDBJ databases">
        <title>Draft genome sequence of Rubidibacter lacunae KORDI 51-2.</title>
        <authorList>
            <person name="Choi D.H."/>
            <person name="Noh J.H."/>
            <person name="Kwon K.-K."/>
            <person name="Lee J.-H."/>
            <person name="Ryu J.-Y."/>
        </authorList>
    </citation>
    <scope>NUCLEOTIDE SEQUENCE [LARGE SCALE GENOMIC DNA]</scope>
    <source>
        <strain evidence="9 10">KORDI 51-2</strain>
    </source>
</reference>
<evidence type="ECO:0000256" key="6">
    <source>
        <dbReference type="ARBA" id="ARBA00022989"/>
    </source>
</evidence>
<accession>U5DJE2</accession>
<comment type="caution">
    <text evidence="9">The sequence shown here is derived from an EMBL/GenBank/DDBJ whole genome shotgun (WGS) entry which is preliminary data.</text>
</comment>
<keyword evidence="5 8" id="KW-0812">Transmembrane</keyword>
<keyword evidence="7 8" id="KW-0472">Membrane</keyword>
<evidence type="ECO:0000313" key="9">
    <source>
        <dbReference type="EMBL" id="ERN41811.1"/>
    </source>
</evidence>
<evidence type="ECO:0000256" key="5">
    <source>
        <dbReference type="ARBA" id="ARBA00022692"/>
    </source>
</evidence>
<dbReference type="PATRIC" id="fig|582515.4.peg.1877"/>
<dbReference type="PIRSF" id="PIRSF032178">
    <property type="entry name" value="UCP032178"/>
    <property type="match status" value="1"/>
</dbReference>
<sequence>MQRALELAVILKFALPPVAGAVIGYFTNSIAIKMLFYPYSPVFIGKRRLPFTPGLIPRNQERLAQRVADTIMGSLLTPSELQKLARRLLQPERVEAAILWLLQSSLKQLEGDRETKTARLLAQVLRDLTGGSLPRLIGVLARRDDFLKTQIDRIFDRVLLEFQFSELQARQLADWILQVALPPDALRRALVELLTERNIQTIDSTFREKTSGTVWVFANFFSGLQNGLARLRAFCLDEPETANARIEELILTLEVRNRLRDWFQSLSLQSLPVSTVRQLRRTCRESVRGYVQQRGGNVLQGLGETVDWENIALLLVRRLRSSEAVQASLGTVSTELAAILERYLEQDLERIVAQAIPILAIDRVIVDRVIATPPEQLETTVNAIVKNELQAIVNLGGVLGFIVGAMQAGIFFFLSSYSS</sequence>
<evidence type="ECO:0000256" key="7">
    <source>
        <dbReference type="ARBA" id="ARBA00023136"/>
    </source>
</evidence>
<proteinExistence type="inferred from homology"/>
<name>U5DJE2_9CHRO</name>
<keyword evidence="10" id="KW-1185">Reference proteome</keyword>
<evidence type="ECO:0000256" key="4">
    <source>
        <dbReference type="ARBA" id="ARBA00022519"/>
    </source>
</evidence>
<comment type="subcellular location">
    <subcellularLocation>
        <location evidence="1">Cell inner membrane</location>
    </subcellularLocation>
</comment>
<evidence type="ECO:0008006" key="11">
    <source>
        <dbReference type="Google" id="ProtNLM"/>
    </source>
</evidence>
<dbReference type="InterPro" id="IPR007383">
    <property type="entry name" value="DUF445"/>
</dbReference>
<keyword evidence="6 8" id="KW-1133">Transmembrane helix</keyword>
<evidence type="ECO:0000256" key="1">
    <source>
        <dbReference type="ARBA" id="ARBA00004533"/>
    </source>
</evidence>